<gene>
    <name evidence="2" type="ORF">N864_12045</name>
</gene>
<dbReference type="AlphaFoldDB" id="W9GCW7"/>
<dbReference type="Proteomes" id="UP000019494">
    <property type="component" value="Unassembled WGS sequence"/>
</dbReference>
<accession>W9GCW7</accession>
<reference evidence="3" key="1">
    <citation type="submission" date="2013-08" db="EMBL/GenBank/DDBJ databases">
        <title>Intrasporangium oryzae NRRL B-24470.</title>
        <authorList>
            <person name="Liu H."/>
            <person name="Wang G."/>
        </authorList>
    </citation>
    <scope>NUCLEOTIDE SEQUENCE [LARGE SCALE GENOMIC DNA]</scope>
    <source>
        <strain evidence="3">Q5-1</strain>
    </source>
</reference>
<dbReference type="PRINTS" id="PR00111">
    <property type="entry name" value="ABHYDROLASE"/>
</dbReference>
<dbReference type="PANTHER" id="PTHR46438:SF11">
    <property type="entry name" value="LIPASE-RELATED"/>
    <property type="match status" value="1"/>
</dbReference>
<comment type="caution">
    <text evidence="2">The sequence shown here is derived from an EMBL/GenBank/DDBJ whole genome shotgun (WGS) entry which is preliminary data.</text>
</comment>
<dbReference type="GO" id="GO:0016787">
    <property type="term" value="F:hydrolase activity"/>
    <property type="evidence" value="ECO:0007669"/>
    <property type="project" value="UniProtKB-KW"/>
</dbReference>
<proteinExistence type="predicted"/>
<dbReference type="EMBL" id="AWQS01000354">
    <property type="protein sequence ID" value="EWT04031.1"/>
    <property type="molecule type" value="Genomic_DNA"/>
</dbReference>
<dbReference type="InterPro" id="IPR029058">
    <property type="entry name" value="AB_hydrolase_fold"/>
</dbReference>
<sequence length="310" mass="33604">MTTADVSVSALASRWNGASRTADLAGPVHWVDFGAPDGDDRAPVVLVHGLGGSHLNWVRIAPALAEHRHVVALDLPGFGLSPSAGRRTTVRANARLLGRFIEEVLGRPSVLIGNSMGGMVSVLLVAQRPELVTGLGLVDLSLPLVRGHQDPLVAAEFALFSVPLLSSSYLERNRRRFTAEQQVRRTLDLCFADRSRIDPEVFDADIALAQHRSAVRGVDADFLGAARSLLRVLTRGRTYAAHLRSIQRPVLLVHGEQDRLVPFAAARATAAANPTWETLFLPGVGHVPQLETPELVLERLVPWLDGIRRG</sequence>
<keyword evidence="2" id="KW-0378">Hydrolase</keyword>
<dbReference type="Pfam" id="PF00561">
    <property type="entry name" value="Abhydrolase_1"/>
    <property type="match status" value="1"/>
</dbReference>
<name>W9GCW7_9MICO</name>
<dbReference type="RefSeq" id="WP_034721917.1">
    <property type="nucleotide sequence ID" value="NZ_AWQS01000354.1"/>
</dbReference>
<evidence type="ECO:0000313" key="3">
    <source>
        <dbReference type="Proteomes" id="UP000019494"/>
    </source>
</evidence>
<protein>
    <submittedName>
        <fullName evidence="2">Hydrolase</fullName>
    </submittedName>
</protein>
<keyword evidence="3" id="KW-1185">Reference proteome</keyword>
<dbReference type="InterPro" id="IPR000073">
    <property type="entry name" value="AB_hydrolase_1"/>
</dbReference>
<evidence type="ECO:0000259" key="1">
    <source>
        <dbReference type="Pfam" id="PF00561"/>
    </source>
</evidence>
<dbReference type="OrthoDB" id="9770427at2"/>
<organism evidence="2 3">
    <name type="scientific">Intrasporangium chromatireducens Q5-1</name>
    <dbReference type="NCBI Taxonomy" id="584657"/>
    <lineage>
        <taxon>Bacteria</taxon>
        <taxon>Bacillati</taxon>
        <taxon>Actinomycetota</taxon>
        <taxon>Actinomycetes</taxon>
        <taxon>Micrococcales</taxon>
        <taxon>Intrasporangiaceae</taxon>
        <taxon>Intrasporangium</taxon>
    </lineage>
</organism>
<evidence type="ECO:0000313" key="2">
    <source>
        <dbReference type="EMBL" id="EWT04031.1"/>
    </source>
</evidence>
<dbReference type="Gene3D" id="3.40.50.1820">
    <property type="entry name" value="alpha/beta hydrolase"/>
    <property type="match status" value="1"/>
</dbReference>
<dbReference type="PANTHER" id="PTHR46438">
    <property type="entry name" value="ALPHA/BETA-HYDROLASES SUPERFAMILY PROTEIN"/>
    <property type="match status" value="1"/>
</dbReference>
<dbReference type="SUPFAM" id="SSF53474">
    <property type="entry name" value="alpha/beta-Hydrolases"/>
    <property type="match status" value="1"/>
</dbReference>
<feature type="domain" description="AB hydrolase-1" evidence="1">
    <location>
        <begin position="43"/>
        <end position="292"/>
    </location>
</feature>